<dbReference type="PANTHER" id="PTHR42714:SF2">
    <property type="entry name" value="TRNA MODIFICATION GTPASE GTPBP3, MITOCHONDRIAL"/>
    <property type="match status" value="1"/>
</dbReference>
<proteinExistence type="predicted"/>
<organism evidence="2">
    <name type="scientific">mine drainage metagenome</name>
    <dbReference type="NCBI Taxonomy" id="410659"/>
    <lineage>
        <taxon>unclassified sequences</taxon>
        <taxon>metagenomes</taxon>
        <taxon>ecological metagenomes</taxon>
    </lineage>
</organism>
<dbReference type="GO" id="GO:0005737">
    <property type="term" value="C:cytoplasm"/>
    <property type="evidence" value="ECO:0007669"/>
    <property type="project" value="TreeGrafter"/>
</dbReference>
<dbReference type="PANTHER" id="PTHR42714">
    <property type="entry name" value="TRNA MODIFICATION GTPASE GTPBP3"/>
    <property type="match status" value="1"/>
</dbReference>
<dbReference type="InterPro" id="IPR025867">
    <property type="entry name" value="MnmE_helical"/>
</dbReference>
<dbReference type="AlphaFoldDB" id="E6PXF9"/>
<dbReference type="EMBL" id="CABN01000033">
    <property type="protein sequence ID" value="CBH99618.1"/>
    <property type="molecule type" value="Genomic_DNA"/>
</dbReference>
<gene>
    <name evidence="2" type="ORF">CARN3_0556</name>
</gene>
<dbReference type="InterPro" id="IPR027368">
    <property type="entry name" value="MnmE_dom2"/>
</dbReference>
<reference evidence="2" key="1">
    <citation type="submission" date="2009-10" db="EMBL/GenBank/DDBJ databases">
        <title>Diversity of trophic interactions inside an arsenic-rich microbial ecosystem.</title>
        <authorList>
            <person name="Bertin P.N."/>
            <person name="Heinrich-Salmeron A."/>
            <person name="Pelletier E."/>
            <person name="Goulhen-Chollet F."/>
            <person name="Arsene-Ploetze F."/>
            <person name="Gallien S."/>
            <person name="Calteau A."/>
            <person name="Vallenet D."/>
            <person name="Casiot C."/>
            <person name="Chane-Woon-Ming B."/>
            <person name="Giloteaux L."/>
            <person name="Barakat M."/>
            <person name="Bonnefoy V."/>
            <person name="Bruneel O."/>
            <person name="Chandler M."/>
            <person name="Cleiss J."/>
            <person name="Duran R."/>
            <person name="Elbaz-Poulichet F."/>
            <person name="Fonknechten N."/>
            <person name="Lauga B."/>
            <person name="Mornico D."/>
            <person name="Ortet P."/>
            <person name="Schaeffer C."/>
            <person name="Siguier P."/>
            <person name="Alexander Thil Smith A."/>
            <person name="Van Dorsselaer A."/>
            <person name="Weissenbach J."/>
            <person name="Medigue C."/>
            <person name="Le Paslier D."/>
        </authorList>
    </citation>
    <scope>NUCLEOTIDE SEQUENCE</scope>
</reference>
<dbReference type="Pfam" id="PF12631">
    <property type="entry name" value="MnmE_helical"/>
    <property type="match status" value="1"/>
</dbReference>
<name>E6PXF9_9ZZZZ</name>
<evidence type="ECO:0000259" key="1">
    <source>
        <dbReference type="Pfam" id="PF12631"/>
    </source>
</evidence>
<dbReference type="Gene3D" id="3.40.50.300">
    <property type="entry name" value="P-loop containing nucleotide triphosphate hydrolases"/>
    <property type="match status" value="1"/>
</dbReference>
<dbReference type="SUPFAM" id="SSF52540">
    <property type="entry name" value="P-loop containing nucleoside triphosphate hydrolases"/>
    <property type="match status" value="1"/>
</dbReference>
<feature type="domain" description="MnmE helical" evidence="1">
    <location>
        <begin position="58"/>
        <end position="167"/>
    </location>
</feature>
<dbReference type="SUPFAM" id="SSF116878">
    <property type="entry name" value="TrmE connector domain"/>
    <property type="match status" value="1"/>
</dbReference>
<dbReference type="Gene3D" id="1.20.120.430">
    <property type="entry name" value="tRNA modification GTPase MnmE domain 2"/>
    <property type="match status" value="1"/>
</dbReference>
<evidence type="ECO:0000313" key="2">
    <source>
        <dbReference type="EMBL" id="CBH99618.1"/>
    </source>
</evidence>
<sequence>MERLGIERSRRALADAALVLVVVDGTVGLHTDDLAVMAALEGRASLVAWNKSDLQPLDEVSRAPKYGIGVVATSAITGAGLDELRGAILELATGGSAAETGMLTSLRHHQAVRTAIGALEDGATALSASIPHEMVLLDLYRALWALDGLTGQTTPDDVLNLIFSRFCIGK</sequence>
<dbReference type="GO" id="GO:0002098">
    <property type="term" value="P:tRNA wobble uridine modification"/>
    <property type="evidence" value="ECO:0007669"/>
    <property type="project" value="TreeGrafter"/>
</dbReference>
<dbReference type="GO" id="GO:0030488">
    <property type="term" value="P:tRNA methylation"/>
    <property type="evidence" value="ECO:0007669"/>
    <property type="project" value="TreeGrafter"/>
</dbReference>
<comment type="caution">
    <text evidence="2">The sequence shown here is derived from an EMBL/GenBank/DDBJ whole genome shotgun (WGS) entry which is preliminary data.</text>
</comment>
<accession>E6PXF9</accession>
<dbReference type="InterPro" id="IPR027417">
    <property type="entry name" value="P-loop_NTPase"/>
</dbReference>
<protein>
    <submittedName>
        <fullName evidence="2">tRNA modification GTPase TrmE</fullName>
    </submittedName>
</protein>